<name>A0A1I1MMK8_9BACT</name>
<sequence length="600" mass="67872">MTPQRQRSREAIRSEMIREVAQLWNFDESEMAVESFDPLVGLLLGAFATGIEGLHHELQNSRSRIVQRLAQLLTPDVMTGPQPAHALMRTHVIDPSFDVLPTHPFSCNVGGKDTYFSAAGSFTLYNAKIKTLVVQNKIKEYGPSPKESFMNQILPGNQCWLGLAVDADLESFENLLLFFDWRNDPLRSAHLEQVAAVRLSMNTTELLVQPGLPENFHPNKGTLSDRIHEQVRRYYGRHILSVSSISKQTNDVVPLSDCRQKCPPQLSQGLTAEESVKFFSQELVWLNIQFPESLADEVTYRTQIEINAFPVVNRKLCLDTPDIRPLFNVFPIRLEAQESFLEMVDVETSTGLKINEAQQITRDGQNQYVLRQGGITRFDERDGYDIVSYLITLLRDESAMFSSLGRSELESEIDEIRKRLEKINTVIGEGGPQNTYLTVKTTEKTGRLTVKFWSTRGELANRIPFGTKLSKDRSQIVFSDEESVLITTSTGGKQRLKPDENLPVFRQALLTRGRVVTVEDIKAVCFAELGDKLRAVNVTKGLSTGVMKTQGLIRTIDVILTPNPAKSVPVDQWDEYCHRLKHLIEQQSFAAMPYRVMLKN</sequence>
<dbReference type="STRING" id="662367.SAMN05216167_102639"/>
<organism evidence="1 2">
    <name type="scientific">Spirosoma endophyticum</name>
    <dbReference type="NCBI Taxonomy" id="662367"/>
    <lineage>
        <taxon>Bacteria</taxon>
        <taxon>Pseudomonadati</taxon>
        <taxon>Bacteroidota</taxon>
        <taxon>Cytophagia</taxon>
        <taxon>Cytophagales</taxon>
        <taxon>Cytophagaceae</taxon>
        <taxon>Spirosoma</taxon>
    </lineage>
</organism>
<dbReference type="Proteomes" id="UP000198598">
    <property type="component" value="Unassembled WGS sequence"/>
</dbReference>
<dbReference type="EMBL" id="FOLQ01000002">
    <property type="protein sequence ID" value="SFC86744.1"/>
    <property type="molecule type" value="Genomic_DNA"/>
</dbReference>
<accession>A0A1I1MMK8</accession>
<dbReference type="AlphaFoldDB" id="A0A1I1MMK8"/>
<dbReference type="RefSeq" id="WP_143100653.1">
    <property type="nucleotide sequence ID" value="NZ_FOLQ01000002.1"/>
</dbReference>
<gene>
    <name evidence="1" type="ORF">SAMN05216167_102639</name>
</gene>
<reference evidence="1 2" key="1">
    <citation type="submission" date="2016-10" db="EMBL/GenBank/DDBJ databases">
        <authorList>
            <person name="de Groot N.N."/>
        </authorList>
    </citation>
    <scope>NUCLEOTIDE SEQUENCE [LARGE SCALE GENOMIC DNA]</scope>
    <source>
        <strain evidence="1 2">DSM 26130</strain>
    </source>
</reference>
<evidence type="ECO:0000313" key="2">
    <source>
        <dbReference type="Proteomes" id="UP000198598"/>
    </source>
</evidence>
<protein>
    <submittedName>
        <fullName evidence="1">Uncharacterized protein</fullName>
    </submittedName>
</protein>
<proteinExistence type="predicted"/>
<evidence type="ECO:0000313" key="1">
    <source>
        <dbReference type="EMBL" id="SFC86744.1"/>
    </source>
</evidence>
<dbReference type="OrthoDB" id="1090083at2"/>
<keyword evidence="2" id="KW-1185">Reference proteome</keyword>